<dbReference type="SUPFAM" id="SSF51726">
    <property type="entry name" value="UROD/MetE-like"/>
    <property type="match status" value="1"/>
</dbReference>
<dbReference type="CDD" id="cd03465">
    <property type="entry name" value="URO-D_like"/>
    <property type="match status" value="1"/>
</dbReference>
<sequence length="232" mass="25384">MHLECARILVEKMGKEVPTGVLASGPFTAAASIYPVEKLLRATIKNPEIVHKLMRNCTDVLKEVHNEFIKAGAMILFCEPIATGSIISGKIFGEFVLPYIQELMENIHHHNGMVCLHICGDTRRVLPQMVKAGADMISIDNRVPLEFAKELIQPTVPLVGNVDPVDVMILGSPEDVDQAVKHCIKVGYDAEHGYILCTGCDLNGAVPLENLDAFMAAARKYGKLPIDQSVLN</sequence>
<dbReference type="GO" id="GO:0004853">
    <property type="term" value="F:uroporphyrinogen decarboxylase activity"/>
    <property type="evidence" value="ECO:0007669"/>
    <property type="project" value="InterPro"/>
</dbReference>
<reference evidence="2" key="1">
    <citation type="submission" date="2019-09" db="EMBL/GenBank/DDBJ databases">
        <title>In-depth cultivation of the pig gut microbiome towards novel bacterial diversity and tailored functional studies.</title>
        <authorList>
            <person name="Wylensek D."/>
            <person name="Hitch T.C.A."/>
            <person name="Clavel T."/>
        </authorList>
    </citation>
    <scope>NUCLEOTIDE SEQUENCE</scope>
    <source>
        <strain evidence="2">RF-744-FAT-WT-3</strain>
    </source>
</reference>
<evidence type="ECO:0000259" key="1">
    <source>
        <dbReference type="Pfam" id="PF01208"/>
    </source>
</evidence>
<protein>
    <recommendedName>
        <fullName evidence="1">Uroporphyrinogen decarboxylase (URO-D) domain-containing protein</fullName>
    </recommendedName>
</protein>
<dbReference type="AlphaFoldDB" id="A0A6A8MBC7"/>
<feature type="domain" description="Uroporphyrinogen decarboxylase (URO-D)" evidence="1">
    <location>
        <begin position="2"/>
        <end position="221"/>
    </location>
</feature>
<dbReference type="Pfam" id="PF01208">
    <property type="entry name" value="URO-D"/>
    <property type="match status" value="1"/>
</dbReference>
<gene>
    <name evidence="2" type="ORF">FYJ66_06210</name>
</gene>
<dbReference type="PANTHER" id="PTHR47099">
    <property type="entry name" value="METHYLCOBAMIDE:COM METHYLTRANSFERASE MTBA"/>
    <property type="match status" value="1"/>
</dbReference>
<organism evidence="2">
    <name type="scientific">Baileyella intestinalis</name>
    <dbReference type="NCBI Taxonomy" id="2606709"/>
    <lineage>
        <taxon>Bacteria</taxon>
        <taxon>Bacillati</taxon>
        <taxon>Bacillota</taxon>
        <taxon>Clostridia</taxon>
        <taxon>Peptostreptococcales</taxon>
        <taxon>Anaerovoracaceae</taxon>
        <taxon>Baileyella</taxon>
    </lineage>
</organism>
<dbReference type="InterPro" id="IPR000257">
    <property type="entry name" value="Uroporphyrinogen_deCOase"/>
</dbReference>
<evidence type="ECO:0000313" key="2">
    <source>
        <dbReference type="EMBL" id="MST69184.1"/>
    </source>
</evidence>
<proteinExistence type="predicted"/>
<name>A0A6A8MBC7_9FIRM</name>
<dbReference type="RefSeq" id="WP_154572648.1">
    <property type="nucleotide sequence ID" value="NZ_VUNB01000004.1"/>
</dbReference>
<dbReference type="InterPro" id="IPR052024">
    <property type="entry name" value="Methanogen_methyltrans"/>
</dbReference>
<dbReference type="PANTHER" id="PTHR47099:SF1">
    <property type="entry name" value="METHYLCOBAMIDE:COM METHYLTRANSFERASE MTBA"/>
    <property type="match status" value="1"/>
</dbReference>
<dbReference type="GO" id="GO:0006779">
    <property type="term" value="P:porphyrin-containing compound biosynthetic process"/>
    <property type="evidence" value="ECO:0007669"/>
    <property type="project" value="InterPro"/>
</dbReference>
<dbReference type="InterPro" id="IPR038071">
    <property type="entry name" value="UROD/MetE-like_sf"/>
</dbReference>
<dbReference type="Gene3D" id="3.20.20.210">
    <property type="match status" value="1"/>
</dbReference>
<dbReference type="EMBL" id="VUNB01000004">
    <property type="protein sequence ID" value="MST69184.1"/>
    <property type="molecule type" value="Genomic_DNA"/>
</dbReference>
<accession>A0A6A8MBC7</accession>
<comment type="caution">
    <text evidence="2">The sequence shown here is derived from an EMBL/GenBank/DDBJ whole genome shotgun (WGS) entry which is preliminary data.</text>
</comment>